<feature type="domain" description="Mammalian cell entry C-terminal" evidence="2">
    <location>
        <begin position="129"/>
        <end position="308"/>
    </location>
</feature>
<dbReference type="Pfam" id="PF11887">
    <property type="entry name" value="Mce4_CUP1"/>
    <property type="match status" value="1"/>
</dbReference>
<dbReference type="NCBIfam" id="TIGR00996">
    <property type="entry name" value="Mtu_fam_mce"/>
    <property type="match status" value="1"/>
</dbReference>
<evidence type="ECO:0000313" key="4">
    <source>
        <dbReference type="Proteomes" id="UP001556631"/>
    </source>
</evidence>
<dbReference type="InterPro" id="IPR005693">
    <property type="entry name" value="Mce"/>
</dbReference>
<comment type="caution">
    <text evidence="3">The sequence shown here is derived from an EMBL/GenBank/DDBJ whole genome shotgun (WGS) entry which is preliminary data.</text>
</comment>
<proteinExistence type="predicted"/>
<dbReference type="PANTHER" id="PTHR33371:SF18">
    <property type="entry name" value="MCE-FAMILY PROTEIN MCE3C"/>
    <property type="match status" value="1"/>
</dbReference>
<protein>
    <submittedName>
        <fullName evidence="3">MCE family protein</fullName>
    </submittedName>
</protein>
<dbReference type="PANTHER" id="PTHR33371">
    <property type="entry name" value="INTERMEMBRANE PHOSPHOLIPID TRANSPORT SYSTEM BINDING PROTEIN MLAD-RELATED"/>
    <property type="match status" value="1"/>
</dbReference>
<reference evidence="3 4" key="1">
    <citation type="submission" date="2024-07" db="EMBL/GenBank/DDBJ databases">
        <authorList>
            <person name="Lee S."/>
            <person name="Kang M."/>
        </authorList>
    </citation>
    <scope>NUCLEOTIDE SEQUENCE [LARGE SCALE GENOMIC DNA]</scope>
    <source>
        <strain evidence="3 4">DS6</strain>
    </source>
</reference>
<dbReference type="InterPro" id="IPR003399">
    <property type="entry name" value="Mce/MlaD"/>
</dbReference>
<dbReference type="InterPro" id="IPR052336">
    <property type="entry name" value="MlaD_Phospholipid_Transporter"/>
</dbReference>
<evidence type="ECO:0000259" key="2">
    <source>
        <dbReference type="Pfam" id="PF11887"/>
    </source>
</evidence>
<organism evidence="3 4">
    <name type="scientific">Nocardioides eburneus</name>
    <dbReference type="NCBI Taxonomy" id="3231482"/>
    <lineage>
        <taxon>Bacteria</taxon>
        <taxon>Bacillati</taxon>
        <taxon>Actinomycetota</taxon>
        <taxon>Actinomycetes</taxon>
        <taxon>Propionibacteriales</taxon>
        <taxon>Nocardioidaceae</taxon>
        <taxon>Nocardioides</taxon>
    </lineage>
</organism>
<keyword evidence="4" id="KW-1185">Reference proteome</keyword>
<dbReference type="Pfam" id="PF02470">
    <property type="entry name" value="MlaD"/>
    <property type="match status" value="1"/>
</dbReference>
<name>A0ABV3STC7_9ACTN</name>
<evidence type="ECO:0000313" key="3">
    <source>
        <dbReference type="EMBL" id="MEX0426189.1"/>
    </source>
</evidence>
<dbReference type="PRINTS" id="PR01782">
    <property type="entry name" value="MCEVIRFACTOR"/>
</dbReference>
<gene>
    <name evidence="3" type="ORF">AB3X52_01060</name>
</gene>
<dbReference type="Proteomes" id="UP001556631">
    <property type="component" value="Unassembled WGS sequence"/>
</dbReference>
<dbReference type="EMBL" id="JBFPJR010000001">
    <property type="protein sequence ID" value="MEX0426189.1"/>
    <property type="molecule type" value="Genomic_DNA"/>
</dbReference>
<feature type="domain" description="Mce/MlaD" evidence="1">
    <location>
        <begin position="51"/>
        <end position="120"/>
    </location>
</feature>
<sequence>MSRSQRHYPRAFAERNKVVIAVVALAVLVTAFVLTMKAESLPVIGAGDSHEVYLAEAGGLKKGNEVRVAGVKVGKVTGIALEGEKVKVTFRAKGVHLGDQTRASVKIKTLLGRKYLALNPAGTAPLDGPIPLAHTTTPYDVNAAFEDLSTTVGSIDTDQLSRSLDVLSDAFKDTPASVRSMVTGLTALSKTVSSRDKQLARLFDESTKVTDTIADHDTDLASLADNGDKLLAELATRRKAIHQMLVGTSKLGTQVRGLINDNEKQLAPALAKLDKVAKILNDNQDNLDTSLRMLAPYYRMLASAMGNGRWADAYLCGLFDDTGAPVLDNDVVRNCHPGGAK</sequence>
<dbReference type="RefSeq" id="WP_367990845.1">
    <property type="nucleotide sequence ID" value="NZ_JBFPJR010000001.1"/>
</dbReference>
<dbReference type="InterPro" id="IPR024516">
    <property type="entry name" value="Mce_C"/>
</dbReference>
<accession>A0ABV3STC7</accession>
<evidence type="ECO:0000259" key="1">
    <source>
        <dbReference type="Pfam" id="PF02470"/>
    </source>
</evidence>